<dbReference type="InterPro" id="IPR038740">
    <property type="entry name" value="BioF2-like_GNAT_dom"/>
</dbReference>
<dbReference type="EMBL" id="SMCS01000001">
    <property type="protein sequence ID" value="TCV97604.1"/>
    <property type="molecule type" value="Genomic_DNA"/>
</dbReference>
<dbReference type="GO" id="GO:0005524">
    <property type="term" value="F:ATP binding"/>
    <property type="evidence" value="ECO:0007669"/>
    <property type="project" value="UniProtKB-KW"/>
</dbReference>
<dbReference type="Proteomes" id="UP000295645">
    <property type="component" value="Unassembled WGS sequence"/>
</dbReference>
<evidence type="ECO:0000313" key="5">
    <source>
        <dbReference type="Proteomes" id="UP000295645"/>
    </source>
</evidence>
<dbReference type="GO" id="GO:0016740">
    <property type="term" value="F:transferase activity"/>
    <property type="evidence" value="ECO:0007669"/>
    <property type="project" value="UniProtKB-KW"/>
</dbReference>
<protein>
    <submittedName>
        <fullName evidence="4">CelD/BcsL family acetyltransferase involved in cellulose biosynthesis</fullName>
    </submittedName>
</protein>
<dbReference type="InterPro" id="IPR016181">
    <property type="entry name" value="Acyl_CoA_acyltransferase"/>
</dbReference>
<dbReference type="GO" id="GO:0008094">
    <property type="term" value="F:ATP-dependent activity, acting on DNA"/>
    <property type="evidence" value="ECO:0007669"/>
    <property type="project" value="InterPro"/>
</dbReference>
<dbReference type="SUPFAM" id="SSF55729">
    <property type="entry name" value="Acyl-CoA N-acyltransferases (Nat)"/>
    <property type="match status" value="1"/>
</dbReference>
<dbReference type="GO" id="GO:0003677">
    <property type="term" value="F:DNA binding"/>
    <property type="evidence" value="ECO:0007669"/>
    <property type="project" value="InterPro"/>
</dbReference>
<comment type="caution">
    <text evidence="4">The sequence shown here is derived from an EMBL/GenBank/DDBJ whole genome shotgun (WGS) entry which is preliminary data.</text>
</comment>
<evidence type="ECO:0000256" key="2">
    <source>
        <dbReference type="ARBA" id="ARBA00022840"/>
    </source>
</evidence>
<organism evidence="4 5">
    <name type="scientific">Luteibacter rhizovicinus</name>
    <dbReference type="NCBI Taxonomy" id="242606"/>
    <lineage>
        <taxon>Bacteria</taxon>
        <taxon>Pseudomonadati</taxon>
        <taxon>Pseudomonadota</taxon>
        <taxon>Gammaproteobacteria</taxon>
        <taxon>Lysobacterales</taxon>
        <taxon>Rhodanobacteraceae</taxon>
        <taxon>Luteibacter</taxon>
    </lineage>
</organism>
<proteinExistence type="predicted"/>
<dbReference type="PROSITE" id="PS50163">
    <property type="entry name" value="RECA_3"/>
    <property type="match status" value="1"/>
</dbReference>
<dbReference type="OrthoDB" id="5937326at2"/>
<keyword evidence="4" id="KW-0808">Transferase</keyword>
<gene>
    <name evidence="4" type="ORF">EC912_101621</name>
</gene>
<accession>A0A4R3Z175</accession>
<name>A0A4R3Z175_9GAMM</name>
<evidence type="ECO:0000259" key="3">
    <source>
        <dbReference type="PROSITE" id="PS50163"/>
    </source>
</evidence>
<evidence type="ECO:0000313" key="4">
    <source>
        <dbReference type="EMBL" id="TCV97604.1"/>
    </source>
</evidence>
<dbReference type="Pfam" id="PF13480">
    <property type="entry name" value="Acetyltransf_6"/>
    <property type="match status" value="1"/>
</dbReference>
<keyword evidence="1" id="KW-0547">Nucleotide-binding</keyword>
<dbReference type="InterPro" id="IPR020587">
    <property type="entry name" value="RecA_monomer-monomer_interface"/>
</dbReference>
<dbReference type="AlphaFoldDB" id="A0A4R3Z175"/>
<dbReference type="RefSeq" id="WP_132141650.1">
    <property type="nucleotide sequence ID" value="NZ_SMCS01000001.1"/>
</dbReference>
<keyword evidence="5" id="KW-1185">Reference proteome</keyword>
<dbReference type="GO" id="GO:0006259">
    <property type="term" value="P:DNA metabolic process"/>
    <property type="evidence" value="ECO:0007669"/>
    <property type="project" value="InterPro"/>
</dbReference>
<reference evidence="4 5" key="1">
    <citation type="submission" date="2019-03" db="EMBL/GenBank/DDBJ databases">
        <title>Above-ground endophytic microbial communities from plants in different locations in the United States.</title>
        <authorList>
            <person name="Frank C."/>
        </authorList>
    </citation>
    <scope>NUCLEOTIDE SEQUENCE [LARGE SCALE GENOMIC DNA]</scope>
    <source>
        <strain evidence="4 5">LP_13_YM</strain>
    </source>
</reference>
<feature type="domain" description="RecA family profile 2" evidence="3">
    <location>
        <begin position="78"/>
        <end position="155"/>
    </location>
</feature>
<evidence type="ECO:0000256" key="1">
    <source>
        <dbReference type="ARBA" id="ARBA00022741"/>
    </source>
</evidence>
<sequence>MTACRVLTDTESLRSMRDPLAALAEWPGAASGIVQHPDWFLFELDTRRDATAFVVVVTDDEGAVIGYAPFLAQHHHARVAFGRRHVSIYRGHALRLLGSGVVARQRDRAMVDAVVARALGDERRIRVVRIQEASLPNTLALALVRSGRGFDTVATNLLDQVQWSIAPQSSPAGWLATMDAKRRGDLTRRLRGMYKKLGDGTHMQTVDTADEVDGYARLLNDVYAKSWHAREAPIDWNDVARRQLFARLATQGQFVGHLLMKDGCAIAYVHGYRMGGRYVLDDTGYDEAFASIGVGSSLVFQAICDLMQRYPGETVDFGYGDNQYKRVLATDSAACGSLYIVRGIRATTCFRIVTPLRWLYRRMRRIRRKPAPGWAVAFRLRDIASACLRAVRARRA</sequence>
<keyword evidence="2" id="KW-0067">ATP-binding</keyword>